<dbReference type="Gene3D" id="3.30.200.20">
    <property type="entry name" value="Phosphorylase Kinase, domain 1"/>
    <property type="match status" value="1"/>
</dbReference>
<name>H8GA25_9PSEU</name>
<dbReference type="Pfam" id="PF00069">
    <property type="entry name" value="Pkinase"/>
    <property type="match status" value="1"/>
</dbReference>
<sequence>MSGEGDLVAGRYRLQDRVGRGGMGVVWRAHDERLDRVVAVKQLRADVAGDGKPETVLARALREGRVAARLRHPHAVTVHDVVVDQDTPFLVMEFLPSRSLAALVADRGPLPPRAVAAIGAQVASALAAAHAEGIVHCDVKPGNVLVTDDGIAKIADFGISRAEGVGPVADRGLIAGTPAYLSPEVADGGRGEAASDVFSLGATLCLAVEGIPPFGARGNTIALLVRIAHAAPEPLRRAGPLGDPLLAMLRREPAERPSMRQVHHLLNAVATGQPATVPSPTAGTRPLPGGVAKRASRRVAATGLVAAVLVAVGMLGMLGVMLGSALGADRTRSGAVALPAPSGCVAELRVLRRWAGGYEGEVVVRPGSGGVVGWTTRWSLPRGHEVTDVWNGTAAREGDELRVRDAGWNAAVREGETAVFGFVAQTSPDADPVEGTGIPLACLAG</sequence>
<dbReference type="AlphaFoldDB" id="H8GA25"/>
<evidence type="ECO:0000256" key="6">
    <source>
        <dbReference type="ARBA" id="ARBA00022840"/>
    </source>
</evidence>
<dbReference type="PROSITE" id="PS50011">
    <property type="entry name" value="PROTEIN_KINASE_DOM"/>
    <property type="match status" value="1"/>
</dbReference>
<keyword evidence="12" id="KW-1185">Reference proteome</keyword>
<dbReference type="CDD" id="cd14014">
    <property type="entry name" value="STKc_PknB_like"/>
    <property type="match status" value="1"/>
</dbReference>
<keyword evidence="5 11" id="KW-0418">Kinase</keyword>
<dbReference type="PANTHER" id="PTHR43289:SF6">
    <property type="entry name" value="SERINE_THREONINE-PROTEIN KINASE NEKL-3"/>
    <property type="match status" value="1"/>
</dbReference>
<reference evidence="11 12" key="1">
    <citation type="journal article" date="2012" name="Stand. Genomic Sci.">
        <title>Genome sequence of the soil bacterium Saccharomonospora azurea type strain (NA-128(T)).</title>
        <authorList>
            <person name="Klenk H.P."/>
            <person name="Held B."/>
            <person name="Lucas S."/>
            <person name="Lapidus A."/>
            <person name="Copeland A."/>
            <person name="Hammon N."/>
            <person name="Pitluck S."/>
            <person name="Goodwin L.A."/>
            <person name="Han C."/>
            <person name="Tapia R."/>
            <person name="Brambilla E.M."/>
            <person name="Potter G."/>
            <person name="Land M."/>
            <person name="Ivanova N."/>
            <person name="Rohde M."/>
            <person name="Goker M."/>
            <person name="Detter J.C."/>
            <person name="Kyrpides N.C."/>
            <person name="Woyke T."/>
        </authorList>
    </citation>
    <scope>NUCLEOTIDE SEQUENCE [LARGE SCALE GENOMIC DNA]</scope>
    <source>
        <strain evidence="11 12">NA-128</strain>
    </source>
</reference>
<dbReference type="SMART" id="SM00637">
    <property type="entry name" value="CBD_II"/>
    <property type="match status" value="1"/>
</dbReference>
<evidence type="ECO:0000256" key="1">
    <source>
        <dbReference type="ARBA" id="ARBA00012513"/>
    </source>
</evidence>
<dbReference type="InterPro" id="IPR017441">
    <property type="entry name" value="Protein_kinase_ATP_BS"/>
</dbReference>
<evidence type="ECO:0000256" key="5">
    <source>
        <dbReference type="ARBA" id="ARBA00022777"/>
    </source>
</evidence>
<dbReference type="InterPro" id="IPR008271">
    <property type="entry name" value="Ser/Thr_kinase_AS"/>
</dbReference>
<keyword evidence="8" id="KW-1133">Transmembrane helix</keyword>
<evidence type="ECO:0000256" key="7">
    <source>
        <dbReference type="PROSITE-ProRule" id="PRU10141"/>
    </source>
</evidence>
<evidence type="ECO:0000256" key="4">
    <source>
        <dbReference type="ARBA" id="ARBA00022741"/>
    </source>
</evidence>
<feature type="transmembrane region" description="Helical" evidence="8">
    <location>
        <begin position="299"/>
        <end position="322"/>
    </location>
</feature>
<dbReference type="EMBL" id="CM001466">
    <property type="protein sequence ID" value="EHY88552.1"/>
    <property type="molecule type" value="Genomic_DNA"/>
</dbReference>
<dbReference type="OrthoDB" id="9762169at2"/>
<evidence type="ECO:0000313" key="11">
    <source>
        <dbReference type="EMBL" id="EHY88552.1"/>
    </source>
</evidence>
<keyword evidence="8" id="KW-0472">Membrane</keyword>
<dbReference type="Gene3D" id="2.60.40.290">
    <property type="match status" value="1"/>
</dbReference>
<dbReference type="SUPFAM" id="SSF56112">
    <property type="entry name" value="Protein kinase-like (PK-like)"/>
    <property type="match status" value="1"/>
</dbReference>
<dbReference type="GO" id="GO:0004674">
    <property type="term" value="F:protein serine/threonine kinase activity"/>
    <property type="evidence" value="ECO:0007669"/>
    <property type="project" value="UniProtKB-KW"/>
</dbReference>
<dbReference type="HOGENOM" id="CLU_000288_63_44_11"/>
<evidence type="ECO:0000256" key="3">
    <source>
        <dbReference type="ARBA" id="ARBA00022679"/>
    </source>
</evidence>
<dbReference type="RefSeq" id="WP_005440376.1">
    <property type="nucleotide sequence ID" value="NZ_CM001466.1"/>
</dbReference>
<dbReference type="InterPro" id="IPR008965">
    <property type="entry name" value="CBM2/CBM3_carb-bd_dom_sf"/>
</dbReference>
<evidence type="ECO:0000259" key="9">
    <source>
        <dbReference type="PROSITE" id="PS50011"/>
    </source>
</evidence>
<dbReference type="InterPro" id="IPR011009">
    <property type="entry name" value="Kinase-like_dom_sf"/>
</dbReference>
<evidence type="ECO:0000313" key="12">
    <source>
        <dbReference type="Proteomes" id="UP000004705"/>
    </source>
</evidence>
<dbReference type="InterPro" id="IPR001919">
    <property type="entry name" value="CBD2"/>
</dbReference>
<dbReference type="GO" id="GO:0005524">
    <property type="term" value="F:ATP binding"/>
    <property type="evidence" value="ECO:0007669"/>
    <property type="project" value="UniProtKB-UniRule"/>
</dbReference>
<dbReference type="InterPro" id="IPR000719">
    <property type="entry name" value="Prot_kinase_dom"/>
</dbReference>
<keyword evidence="6 7" id="KW-0067">ATP-binding</keyword>
<dbReference type="SMART" id="SM00220">
    <property type="entry name" value="S_TKc"/>
    <property type="match status" value="1"/>
</dbReference>
<protein>
    <recommendedName>
        <fullName evidence="1">non-specific serine/threonine protein kinase</fullName>
        <ecNumber evidence="1">2.7.11.1</ecNumber>
    </recommendedName>
</protein>
<feature type="binding site" evidence="7">
    <location>
        <position position="41"/>
    </location>
    <ligand>
        <name>ATP</name>
        <dbReference type="ChEBI" id="CHEBI:30616"/>
    </ligand>
</feature>
<dbReference type="PROSITE" id="PS00108">
    <property type="entry name" value="PROTEIN_KINASE_ST"/>
    <property type="match status" value="1"/>
</dbReference>
<dbReference type="GO" id="GO:0004553">
    <property type="term" value="F:hydrolase activity, hydrolyzing O-glycosyl compounds"/>
    <property type="evidence" value="ECO:0007669"/>
    <property type="project" value="InterPro"/>
</dbReference>
<keyword evidence="4 7" id="KW-0547">Nucleotide-binding</keyword>
<organism evidence="11 12">
    <name type="scientific">Saccharomonospora azurea NA-128</name>
    <dbReference type="NCBI Taxonomy" id="882081"/>
    <lineage>
        <taxon>Bacteria</taxon>
        <taxon>Bacillati</taxon>
        <taxon>Actinomycetota</taxon>
        <taxon>Actinomycetes</taxon>
        <taxon>Pseudonocardiales</taxon>
        <taxon>Pseudonocardiaceae</taxon>
        <taxon>Saccharomonospora</taxon>
    </lineage>
</organism>
<evidence type="ECO:0000259" key="10">
    <source>
        <dbReference type="PROSITE" id="PS51173"/>
    </source>
</evidence>
<dbReference type="Proteomes" id="UP000004705">
    <property type="component" value="Chromosome"/>
</dbReference>
<evidence type="ECO:0000256" key="8">
    <source>
        <dbReference type="SAM" id="Phobius"/>
    </source>
</evidence>
<dbReference type="InterPro" id="IPR012291">
    <property type="entry name" value="CBM2_carb-bd_dom_sf"/>
</dbReference>
<proteinExistence type="predicted"/>
<dbReference type="GO" id="GO:0005975">
    <property type="term" value="P:carbohydrate metabolic process"/>
    <property type="evidence" value="ECO:0007669"/>
    <property type="project" value="InterPro"/>
</dbReference>
<dbReference type="PANTHER" id="PTHR43289">
    <property type="entry name" value="MITOGEN-ACTIVATED PROTEIN KINASE KINASE KINASE 20-RELATED"/>
    <property type="match status" value="1"/>
</dbReference>
<dbReference type="PROSITE" id="PS51173">
    <property type="entry name" value="CBM2"/>
    <property type="match status" value="1"/>
</dbReference>
<dbReference type="SUPFAM" id="SSF49384">
    <property type="entry name" value="Carbohydrate-binding domain"/>
    <property type="match status" value="1"/>
</dbReference>
<evidence type="ECO:0000256" key="2">
    <source>
        <dbReference type="ARBA" id="ARBA00022527"/>
    </source>
</evidence>
<dbReference type="Gene3D" id="1.10.510.10">
    <property type="entry name" value="Transferase(Phosphotransferase) domain 1"/>
    <property type="match status" value="1"/>
</dbReference>
<dbReference type="PROSITE" id="PS00107">
    <property type="entry name" value="PROTEIN_KINASE_ATP"/>
    <property type="match status" value="1"/>
</dbReference>
<dbReference type="GO" id="GO:0030247">
    <property type="term" value="F:polysaccharide binding"/>
    <property type="evidence" value="ECO:0007669"/>
    <property type="project" value="UniProtKB-UniRule"/>
</dbReference>
<dbReference type="Pfam" id="PF00553">
    <property type="entry name" value="CBM_2"/>
    <property type="match status" value="1"/>
</dbReference>
<keyword evidence="3" id="KW-0808">Transferase</keyword>
<feature type="domain" description="CBM2" evidence="10">
    <location>
        <begin position="337"/>
        <end position="445"/>
    </location>
</feature>
<keyword evidence="2" id="KW-0723">Serine/threonine-protein kinase</keyword>
<dbReference type="EC" id="2.7.11.1" evidence="1"/>
<gene>
    <name evidence="11" type="ORF">SacazDRAFT_01627</name>
</gene>
<feature type="domain" description="Protein kinase" evidence="9">
    <location>
        <begin position="12"/>
        <end position="266"/>
    </location>
</feature>
<keyword evidence="8" id="KW-0812">Transmembrane</keyword>
<accession>H8GA25</accession>